<feature type="domain" description="HTH cro/C1-type" evidence="2">
    <location>
        <begin position="57"/>
        <end position="111"/>
    </location>
</feature>
<dbReference type="Pfam" id="PF13560">
    <property type="entry name" value="HTH_31"/>
    <property type="match status" value="1"/>
</dbReference>
<dbReference type="PROSITE" id="PS50943">
    <property type="entry name" value="HTH_CROC1"/>
    <property type="match status" value="1"/>
</dbReference>
<feature type="region of interest" description="Disordered" evidence="1">
    <location>
        <begin position="1328"/>
        <end position="1348"/>
    </location>
</feature>
<evidence type="ECO:0000313" key="3">
    <source>
        <dbReference type="EMBL" id="MYD90341.1"/>
    </source>
</evidence>
<accession>A0A6B1DSX4</accession>
<feature type="compositionally biased region" description="Basic and acidic residues" evidence="1">
    <location>
        <begin position="170"/>
        <end position="180"/>
    </location>
</feature>
<dbReference type="SUPFAM" id="SSF47413">
    <property type="entry name" value="lambda repressor-like DNA-binding domains"/>
    <property type="match status" value="1"/>
</dbReference>
<feature type="compositionally biased region" description="Polar residues" evidence="1">
    <location>
        <begin position="1"/>
        <end position="10"/>
    </location>
</feature>
<feature type="region of interest" description="Disordered" evidence="1">
    <location>
        <begin position="162"/>
        <end position="190"/>
    </location>
</feature>
<dbReference type="InterPro" id="IPR001387">
    <property type="entry name" value="Cro/C1-type_HTH"/>
</dbReference>
<evidence type="ECO:0000259" key="2">
    <source>
        <dbReference type="PROSITE" id="PS50943"/>
    </source>
</evidence>
<dbReference type="SMART" id="SM00530">
    <property type="entry name" value="HTH_XRE"/>
    <property type="match status" value="1"/>
</dbReference>
<feature type="compositionally biased region" description="Basic residues" evidence="1">
    <location>
        <begin position="181"/>
        <end position="190"/>
    </location>
</feature>
<dbReference type="GO" id="GO:0003677">
    <property type="term" value="F:DNA binding"/>
    <property type="evidence" value="ECO:0007669"/>
    <property type="project" value="InterPro"/>
</dbReference>
<name>A0A6B1DSX4_9CHLR</name>
<reference evidence="3" key="1">
    <citation type="submission" date="2019-09" db="EMBL/GenBank/DDBJ databases">
        <title>Characterisation of the sponge microbiome using genome-centric metagenomics.</title>
        <authorList>
            <person name="Engelberts J.P."/>
            <person name="Robbins S.J."/>
            <person name="De Goeij J.M."/>
            <person name="Aranda M."/>
            <person name="Bell S.C."/>
            <person name="Webster N.S."/>
        </authorList>
    </citation>
    <scope>NUCLEOTIDE SEQUENCE</scope>
    <source>
        <strain evidence="3">SB0662_bin_9</strain>
    </source>
</reference>
<protein>
    <submittedName>
        <fullName evidence="3">Helix-turn-helix transcriptional regulator</fullName>
    </submittedName>
</protein>
<dbReference type="EMBL" id="VXPY01000057">
    <property type="protein sequence ID" value="MYD90341.1"/>
    <property type="molecule type" value="Genomic_DNA"/>
</dbReference>
<evidence type="ECO:0000256" key="1">
    <source>
        <dbReference type="SAM" id="MobiDB-lite"/>
    </source>
</evidence>
<comment type="caution">
    <text evidence="3">The sequence shown here is derived from an EMBL/GenBank/DDBJ whole genome shotgun (WGS) entry which is preliminary data.</text>
</comment>
<dbReference type="Gene3D" id="1.10.260.40">
    <property type="entry name" value="lambda repressor-like DNA-binding domains"/>
    <property type="match status" value="1"/>
</dbReference>
<organism evidence="3">
    <name type="scientific">Caldilineaceae bacterium SB0662_bin_9</name>
    <dbReference type="NCBI Taxonomy" id="2605258"/>
    <lineage>
        <taxon>Bacteria</taxon>
        <taxon>Bacillati</taxon>
        <taxon>Chloroflexota</taxon>
        <taxon>Caldilineae</taxon>
        <taxon>Caldilineales</taxon>
        <taxon>Caldilineaceae</taxon>
    </lineage>
</organism>
<dbReference type="CDD" id="cd00093">
    <property type="entry name" value="HTH_XRE"/>
    <property type="match status" value="1"/>
</dbReference>
<proteinExistence type="predicted"/>
<feature type="compositionally biased region" description="Basic and acidic residues" evidence="1">
    <location>
        <begin position="1338"/>
        <end position="1348"/>
    </location>
</feature>
<feature type="region of interest" description="Disordered" evidence="1">
    <location>
        <begin position="1"/>
        <end position="38"/>
    </location>
</feature>
<gene>
    <name evidence="3" type="ORF">F4Y08_08410</name>
</gene>
<sequence length="1399" mass="156751">MVNRLSSTRCQHAHHRQAHRPIQPTSSGPIRGPHDTKTVTDTCEWQCSGKDLTMKSLTALIEESGLSHAEIARRAGVSRTTVSRIVHGKQQMRKDTALRLASALGLPPEAVTNARTTQPAEPEVIKSTPAKIREWGAGDTGDRQLSALVMRLIRAEIPATGEVQGPTGRETVRPGPDIKVKSPRRTRHIPQGKSVWEVSTRKDVAQKATEDLKGALKRFKDDTAAKQTHFIFVTTQIWTGAANWRATKAKEKKWASISVYDATDLQAWLEEFTTVQLWFKDQAGISSNNDVEWLKTQVDIWCKAANPRITTGMVKHSVDHARRAWQSWRQGMHQGPIAVRGGSIGEAMLLIQALIEDEQAGDEETGTVPVDDLEGVVVHSKGALSRLVEGRSDNLVIVPAPGLEEDAVGMADRARIALPTTRRTHSSQAVEVKREPRSNIDKCLQDLGLDPGNAARLARASSGSPNALRQISFRQRDLSRRDLPKSLQRVAAVAGLVGTWEGHHPADIEAVRRLTKLDTPDAVDDAWQDLALRDEPMTWTQGPLRGVNSRLDAWLRATKSYADRRIIEDYIQLTQLELTKVETTSESEIPTDDAMDADRQEENRVSTTMLDGLCKGLILLREYADEFDHLLTGSSCAGLVEQTVHAALSGTTVEHLRAISSVLPSLAEACPECFLDILAEDAEAPNSVQKALLKGNYETATSDRTHTRPDSFWLTLQQRTSLMDAYECLGWFREHAPLAVDVLMNLADEPIPDHHGKNPVDSLSNMLKAWTKGCCLTTEEHMDALTKLVRDHPDWGVEFVTYMLPTGQYTASPTTLPWWRGKPDGAGSQTSEDHHVRVVRHAAELICKHPTESMATVSTTLQAIPCLPPEMAAEIWRKIMIWIGSEQRDIQDNTWLRRRLHMIADGADPRYKRPEDRDAAKKAAQCLQVPGNTVPNIWIFDQDAVIRERRDDKSWEHAQRRVDTMRQTAIVELVERNGLNAIWQLLPQVPEQSIVGTSCARCLSTEQIGNLVDTYLADDPGRGPAPTEGFMVGLMFEEDRGSIEGHIERQKGKECSPAREHWKADLLAKCRIVEASELVDRLALGEKKAFWNAFRPNQGAVPKDLHEWLARGLASVQRPRAVLQALHGNLEQLDTATLVRLTRLLLEATEPDYQFWDEKLVDETLNRADLPLAEAARIEFQFFGLLQHKGLPALTKAIARDPRWFQEALMLCMHRKDLKPDEDDYWKKRQKETSEAACRQVYRLFEWLPELPGFDDTGRFRLDAAVGWTRSLLDFAAKHDRLEVAQILLGRAFAAAGMNDDQEPTAELVELLEALHNPRIEESVATAAGNQVGPTRLPADDPGRPARERSERYYELERRYYNQHPRTARVMRLLKERCRTSAQVFAGIVHGGNLEGHDF</sequence>
<dbReference type="InterPro" id="IPR010982">
    <property type="entry name" value="Lambda_DNA-bd_dom_sf"/>
</dbReference>